<organism evidence="2 3">
    <name type="scientific">Ceratobasidium theobromae</name>
    <dbReference type="NCBI Taxonomy" id="1582974"/>
    <lineage>
        <taxon>Eukaryota</taxon>
        <taxon>Fungi</taxon>
        <taxon>Dikarya</taxon>
        <taxon>Basidiomycota</taxon>
        <taxon>Agaricomycotina</taxon>
        <taxon>Agaricomycetes</taxon>
        <taxon>Cantharellales</taxon>
        <taxon>Ceratobasidiaceae</taxon>
        <taxon>Ceratobasidium</taxon>
    </lineage>
</organism>
<dbReference type="Gene3D" id="2.60.120.260">
    <property type="entry name" value="Galactose-binding domain-like"/>
    <property type="match status" value="1"/>
</dbReference>
<dbReference type="OrthoDB" id="2576334at2759"/>
<keyword evidence="3" id="KW-1185">Reference proteome</keyword>
<dbReference type="Proteomes" id="UP000383932">
    <property type="component" value="Unassembled WGS sequence"/>
</dbReference>
<dbReference type="AlphaFoldDB" id="A0A5N5QUF9"/>
<evidence type="ECO:0000313" key="2">
    <source>
        <dbReference type="EMBL" id="KAB5595183.1"/>
    </source>
</evidence>
<name>A0A5N5QUF9_9AGAM</name>
<sequence>MRKFVPFPINVTLASPLFELAPIASNSSLGWAPNCMSPDCLSTSSWSTSVQNSTLEVKFWAYDIVFDGTVQGDMQVQVLLDDTEVDWSPSGSVLLGLHDLTFTPQHSVLLKILDASDGARLTINQVRVNGSTITDDNIPFTRWTLPSNDSEHFEYTGLTWQTNTPDLAFPTTYFSSVGDKVSVASNASVFAIYGPCGPSNGLMQVSISSEGTSTVNTSRPFQADDCLLFQSGGMTSTVMHNFVIENVDGRQLGINRVEFGRILVFTSRNNTANAKAGMIVGIVAGVIVIGVVLIIIYACRYRAKQRASKKKGLFSVLCVDVYFINSYFLAMGLSVLLGF</sequence>
<protein>
    <submittedName>
        <fullName evidence="2">P12 domain containing protein</fullName>
    </submittedName>
</protein>
<keyword evidence="1" id="KW-0472">Membrane</keyword>
<accession>A0A5N5QUF9</accession>
<feature type="transmembrane region" description="Helical" evidence="1">
    <location>
        <begin position="312"/>
        <end position="337"/>
    </location>
</feature>
<evidence type="ECO:0000313" key="3">
    <source>
        <dbReference type="Proteomes" id="UP000383932"/>
    </source>
</evidence>
<keyword evidence="1" id="KW-1133">Transmembrane helix</keyword>
<dbReference type="EMBL" id="SSOP01000011">
    <property type="protein sequence ID" value="KAB5595183.1"/>
    <property type="molecule type" value="Genomic_DNA"/>
</dbReference>
<gene>
    <name evidence="2" type="ORF">CTheo_1261</name>
</gene>
<comment type="caution">
    <text evidence="2">The sequence shown here is derived from an EMBL/GenBank/DDBJ whole genome shotgun (WGS) entry which is preliminary data.</text>
</comment>
<reference evidence="2 3" key="1">
    <citation type="journal article" date="2019" name="Fungal Biol. Biotechnol.">
        <title>Draft genome sequence of fastidious pathogen Ceratobasidium theobromae, which causes vascular-streak dieback in Theobroma cacao.</title>
        <authorList>
            <person name="Ali S.S."/>
            <person name="Asman A."/>
            <person name="Shao J."/>
            <person name="Firmansyah A.P."/>
            <person name="Susilo A.W."/>
            <person name="Rosmana A."/>
            <person name="McMahon P."/>
            <person name="Junaid M."/>
            <person name="Guest D."/>
            <person name="Kheng T.Y."/>
            <person name="Meinhardt L.W."/>
            <person name="Bailey B.A."/>
        </authorList>
    </citation>
    <scope>NUCLEOTIDE SEQUENCE [LARGE SCALE GENOMIC DNA]</scope>
    <source>
        <strain evidence="2 3">CT2</strain>
    </source>
</reference>
<keyword evidence="1" id="KW-0812">Transmembrane</keyword>
<evidence type="ECO:0000256" key="1">
    <source>
        <dbReference type="SAM" id="Phobius"/>
    </source>
</evidence>
<proteinExistence type="predicted"/>
<feature type="transmembrane region" description="Helical" evidence="1">
    <location>
        <begin position="276"/>
        <end position="300"/>
    </location>
</feature>